<dbReference type="SUPFAM" id="SSF49265">
    <property type="entry name" value="Fibronectin type III"/>
    <property type="match status" value="3"/>
</dbReference>
<dbReference type="PANTHER" id="PTHR24020:SF85">
    <property type="entry name" value="COLLAGEN ALPHA-1(XII) CHAIN ISOFORM X1"/>
    <property type="match status" value="1"/>
</dbReference>
<keyword evidence="6" id="KW-0325">Glycoprotein</keyword>
<feature type="domain" description="Fibronectin type-III" evidence="10">
    <location>
        <begin position="30"/>
        <end position="120"/>
    </location>
</feature>
<dbReference type="GO" id="GO:0035987">
    <property type="term" value="P:endodermal cell differentiation"/>
    <property type="evidence" value="ECO:0007669"/>
    <property type="project" value="TreeGrafter"/>
</dbReference>
<dbReference type="Gene3D" id="3.40.50.410">
    <property type="entry name" value="von Willebrand factor, type A domain"/>
    <property type="match status" value="2"/>
</dbReference>
<dbReference type="Pfam" id="PF00041">
    <property type="entry name" value="fn3"/>
    <property type="match status" value="4"/>
</dbReference>
<keyword evidence="12" id="KW-1185">Reference proteome</keyword>
<dbReference type="Pfam" id="PF00092">
    <property type="entry name" value="VWA"/>
    <property type="match status" value="2"/>
</dbReference>
<evidence type="ECO:0000313" key="12">
    <source>
        <dbReference type="Proteomes" id="UP000314294"/>
    </source>
</evidence>
<evidence type="ECO:0000259" key="10">
    <source>
        <dbReference type="PROSITE" id="PS50853"/>
    </source>
</evidence>
<dbReference type="InterPro" id="IPR003961">
    <property type="entry name" value="FN3_dom"/>
</dbReference>
<evidence type="ECO:0000313" key="11">
    <source>
        <dbReference type="EMBL" id="TNN39136.1"/>
    </source>
</evidence>
<dbReference type="PROSITE" id="PS50234">
    <property type="entry name" value="VWFA"/>
    <property type="match status" value="2"/>
</dbReference>
<dbReference type="PROSITE" id="PS51257">
    <property type="entry name" value="PROKAR_LIPOPROTEIN"/>
    <property type="match status" value="1"/>
</dbReference>
<dbReference type="SUPFAM" id="SSF53300">
    <property type="entry name" value="vWA-like"/>
    <property type="match status" value="2"/>
</dbReference>
<dbReference type="FunFam" id="2.60.40.10:FF:000121">
    <property type="entry name" value="Collagen type XII alpha 1 chain"/>
    <property type="match status" value="1"/>
</dbReference>
<gene>
    <name evidence="11" type="primary">COL12A1_6</name>
    <name evidence="11" type="ORF">EYF80_050700</name>
</gene>
<evidence type="ECO:0000256" key="8">
    <source>
        <dbReference type="SAM" id="SignalP"/>
    </source>
</evidence>
<feature type="domain" description="Fibronectin type-III" evidence="10">
    <location>
        <begin position="635"/>
        <end position="726"/>
    </location>
</feature>
<dbReference type="PANTHER" id="PTHR24020">
    <property type="entry name" value="COLLAGEN ALPHA"/>
    <property type="match status" value="1"/>
</dbReference>
<feature type="domain" description="Fibronectin type-III" evidence="10">
    <location>
        <begin position="738"/>
        <end position="831"/>
    </location>
</feature>
<dbReference type="InterPro" id="IPR013783">
    <property type="entry name" value="Ig-like_fold"/>
</dbReference>
<evidence type="ECO:0000256" key="5">
    <source>
        <dbReference type="ARBA" id="ARBA00023119"/>
    </source>
</evidence>
<feature type="region of interest" description="Disordered" evidence="7">
    <location>
        <begin position="105"/>
        <end position="134"/>
    </location>
</feature>
<keyword evidence="8" id="KW-0732">Signal</keyword>
<evidence type="ECO:0000256" key="7">
    <source>
        <dbReference type="SAM" id="MobiDB-lite"/>
    </source>
</evidence>
<evidence type="ECO:0000256" key="1">
    <source>
        <dbReference type="ARBA" id="ARBA00004498"/>
    </source>
</evidence>
<dbReference type="GO" id="GO:0005615">
    <property type="term" value="C:extracellular space"/>
    <property type="evidence" value="ECO:0007669"/>
    <property type="project" value="TreeGrafter"/>
</dbReference>
<dbReference type="FunFam" id="3.40.50.410:FF:000001">
    <property type="entry name" value="Collagen, type XII, alpha 1"/>
    <property type="match status" value="2"/>
</dbReference>
<keyword evidence="5 11" id="KW-0176">Collagen</keyword>
<dbReference type="SMART" id="SM00060">
    <property type="entry name" value="FN3"/>
    <property type="match status" value="4"/>
</dbReference>
<dbReference type="InterPro" id="IPR036465">
    <property type="entry name" value="vWFA_dom_sf"/>
</dbReference>
<dbReference type="InterPro" id="IPR036116">
    <property type="entry name" value="FN3_sf"/>
</dbReference>
<evidence type="ECO:0000256" key="2">
    <source>
        <dbReference type="ARBA" id="ARBA00022525"/>
    </source>
</evidence>
<comment type="caution">
    <text evidence="11">The sequence shown here is derived from an EMBL/GenBank/DDBJ whole genome shotgun (WGS) entry which is preliminary data.</text>
</comment>
<keyword evidence="4" id="KW-0677">Repeat</keyword>
<evidence type="ECO:0000259" key="9">
    <source>
        <dbReference type="PROSITE" id="PS50234"/>
    </source>
</evidence>
<dbReference type="Proteomes" id="UP000314294">
    <property type="component" value="Unassembled WGS sequence"/>
</dbReference>
<dbReference type="FunFam" id="2.60.40.10:FF:000234">
    <property type="entry name" value="Collagen, type XII, alpha 1"/>
    <property type="match status" value="1"/>
</dbReference>
<dbReference type="EMBL" id="SRLO01001306">
    <property type="protein sequence ID" value="TNN39136.1"/>
    <property type="molecule type" value="Genomic_DNA"/>
</dbReference>
<dbReference type="AlphaFoldDB" id="A0A4Z2FD15"/>
<keyword evidence="3" id="KW-0272">Extracellular matrix</keyword>
<accession>A0A4Z2FD15</accession>
<sequence length="884" mass="97051">MKMKMKSRMSLAALLALLLSSCRAQDQVDPPTAVRFEVEGARAVRARWSAPASRVQGYRLRVTSDTDEPTKEFTLPASATESSISDLTPDVEYVVTISSYAGSEESRPVSGQLTLQSSPDARASSRRPEATDPVKCSPGAVADVVFLVDGSWSVGRPNFKYIRSFISTAAGAFQIGADRTRVGVVQFSGDARTEFLLKRHLSRPELLAAVGSLAYKGGDSRTGDALDFVLRNGFTEEAGARRDFPKVLLVVTDGKSEDPVERHAERLRSAGVEVFVLGVHQADAEEMKLMASAPHRDHVFNVANFNQIRAVQKEVIARLCAAVDEQLSAAVSGEEAVEPASRLQALEVTSKSMRLTWAAPMGDFSRYQLKMIPMMPGSKQQELYVGPTQTSVVVKSLSPDTEYQISLFALSGLMSSEPVAIMQKTVKVSMECSLGVDVQADVVLLVDGSYSIGLANFAKVRAFLEVLVTTFDIGQDKVQISLVQYSRDPHTEFYLNTHQDLNAMVKAVRTFPYRGGSTNTGRAMNYVREKIFQASRGARPNVPRVNILLTDGKSSDAFQEPATRLRSADVEIFAVGVKDAVRTELEAIANEPADTHVYTVEDFDAFQRISKELTQSICLRIEQELSVINQRRLTQPRDLTFSEVDTRSFRATWEIDAPDVESYLVKFKPANEEDDHYVSMSVHGATLDTVLPHLAPLTRYEVNVHAQYDKGDSLPVTGYETTAEERGPVSSLRVSEETPGSFRVTVFDETASSMKVSWEPAPGKVLQYRVAFKPSAGGPAKEVTVKGDSTTTALKNLQPGTQYHVYVSARYPSGPGDALEGQGSTLEAMNQNSKTPDVFERSFSLRLFFFRLFTGRPKRTGLHLKEPSAARAPRTSLVLQASFP</sequence>
<evidence type="ECO:0000256" key="6">
    <source>
        <dbReference type="ARBA" id="ARBA00023180"/>
    </source>
</evidence>
<proteinExistence type="predicted"/>
<keyword evidence="2" id="KW-0964">Secreted</keyword>
<protein>
    <submittedName>
        <fullName evidence="11">Collagen alpha-1(XII) chain</fullName>
    </submittedName>
</protein>
<evidence type="ECO:0000256" key="4">
    <source>
        <dbReference type="ARBA" id="ARBA00022737"/>
    </source>
</evidence>
<evidence type="ECO:0000256" key="3">
    <source>
        <dbReference type="ARBA" id="ARBA00022530"/>
    </source>
</evidence>
<dbReference type="PRINTS" id="PR00453">
    <property type="entry name" value="VWFADOMAIN"/>
</dbReference>
<feature type="domain" description="Fibronectin type-III" evidence="10">
    <location>
        <begin position="339"/>
        <end position="429"/>
    </location>
</feature>
<dbReference type="CDD" id="cd01482">
    <property type="entry name" value="vWA_collagen_alphaI-XII-like"/>
    <property type="match status" value="1"/>
</dbReference>
<reference evidence="11 12" key="1">
    <citation type="submission" date="2019-03" db="EMBL/GenBank/DDBJ databases">
        <title>First draft genome of Liparis tanakae, snailfish: a comprehensive survey of snailfish specific genes.</title>
        <authorList>
            <person name="Kim W."/>
            <person name="Song I."/>
            <person name="Jeong J.-H."/>
            <person name="Kim D."/>
            <person name="Kim S."/>
            <person name="Ryu S."/>
            <person name="Song J.Y."/>
            <person name="Lee S.K."/>
        </authorList>
    </citation>
    <scope>NUCLEOTIDE SEQUENCE [LARGE SCALE GENOMIC DNA]</scope>
    <source>
        <tissue evidence="11">Muscle</tissue>
    </source>
</reference>
<feature type="domain" description="VWFA" evidence="9">
    <location>
        <begin position="441"/>
        <end position="617"/>
    </location>
</feature>
<dbReference type="Gene3D" id="2.60.40.10">
    <property type="entry name" value="Immunoglobulins"/>
    <property type="match status" value="4"/>
</dbReference>
<dbReference type="OrthoDB" id="9934270at2759"/>
<dbReference type="SMART" id="SM00327">
    <property type="entry name" value="VWA"/>
    <property type="match status" value="2"/>
</dbReference>
<comment type="subcellular location">
    <subcellularLocation>
        <location evidence="1">Secreted</location>
        <location evidence="1">Extracellular space</location>
        <location evidence="1">Extracellular matrix</location>
    </subcellularLocation>
</comment>
<dbReference type="GO" id="GO:0005581">
    <property type="term" value="C:collagen trimer"/>
    <property type="evidence" value="ECO:0007669"/>
    <property type="project" value="UniProtKB-KW"/>
</dbReference>
<name>A0A4Z2FD15_9TELE</name>
<feature type="chain" id="PRO_5021264421" evidence="8">
    <location>
        <begin position="25"/>
        <end position="884"/>
    </location>
</feature>
<dbReference type="InterPro" id="IPR002035">
    <property type="entry name" value="VWF_A"/>
</dbReference>
<dbReference type="InterPro" id="IPR050525">
    <property type="entry name" value="ECM_Assembly_Org"/>
</dbReference>
<feature type="domain" description="VWFA" evidence="9">
    <location>
        <begin position="143"/>
        <end position="315"/>
    </location>
</feature>
<organism evidence="11 12">
    <name type="scientific">Liparis tanakae</name>
    <name type="common">Tanaka's snailfish</name>
    <dbReference type="NCBI Taxonomy" id="230148"/>
    <lineage>
        <taxon>Eukaryota</taxon>
        <taxon>Metazoa</taxon>
        <taxon>Chordata</taxon>
        <taxon>Craniata</taxon>
        <taxon>Vertebrata</taxon>
        <taxon>Euteleostomi</taxon>
        <taxon>Actinopterygii</taxon>
        <taxon>Neopterygii</taxon>
        <taxon>Teleostei</taxon>
        <taxon>Neoteleostei</taxon>
        <taxon>Acanthomorphata</taxon>
        <taxon>Eupercaria</taxon>
        <taxon>Perciformes</taxon>
        <taxon>Cottioidei</taxon>
        <taxon>Cottales</taxon>
        <taxon>Liparidae</taxon>
        <taxon>Liparis</taxon>
    </lineage>
</organism>
<dbReference type="CDD" id="cd00063">
    <property type="entry name" value="FN3"/>
    <property type="match status" value="4"/>
</dbReference>
<feature type="signal peptide" evidence="8">
    <location>
        <begin position="1"/>
        <end position="24"/>
    </location>
</feature>
<dbReference type="PROSITE" id="PS50853">
    <property type="entry name" value="FN3"/>
    <property type="match status" value="4"/>
</dbReference>